<keyword evidence="2" id="KW-1133">Transmembrane helix</keyword>
<feature type="region of interest" description="Disordered" evidence="1">
    <location>
        <begin position="283"/>
        <end position="302"/>
    </location>
</feature>
<evidence type="ECO:0000259" key="3">
    <source>
        <dbReference type="Pfam" id="PF00812"/>
    </source>
</evidence>
<dbReference type="Proteomes" id="UP000272942">
    <property type="component" value="Unassembled WGS sequence"/>
</dbReference>
<dbReference type="EMBL" id="UZAN01040497">
    <property type="protein sequence ID" value="VDP69860.1"/>
    <property type="molecule type" value="Genomic_DNA"/>
</dbReference>
<dbReference type="Pfam" id="PF00812">
    <property type="entry name" value="Ephrin"/>
    <property type="match status" value="1"/>
</dbReference>
<dbReference type="InterPro" id="IPR008972">
    <property type="entry name" value="Cupredoxin"/>
</dbReference>
<organism evidence="6">
    <name type="scientific">Echinostoma caproni</name>
    <dbReference type="NCBI Taxonomy" id="27848"/>
    <lineage>
        <taxon>Eukaryota</taxon>
        <taxon>Metazoa</taxon>
        <taxon>Spiralia</taxon>
        <taxon>Lophotrochozoa</taxon>
        <taxon>Platyhelminthes</taxon>
        <taxon>Trematoda</taxon>
        <taxon>Digenea</taxon>
        <taxon>Plagiorchiida</taxon>
        <taxon>Echinostomata</taxon>
        <taxon>Echinostomatoidea</taxon>
        <taxon>Echinostomatidae</taxon>
        <taxon>Echinostoma</taxon>
    </lineage>
</organism>
<feature type="domain" description="Ephrin RBD" evidence="3">
    <location>
        <begin position="15"/>
        <end position="120"/>
    </location>
</feature>
<evidence type="ECO:0000256" key="1">
    <source>
        <dbReference type="SAM" id="MobiDB-lite"/>
    </source>
</evidence>
<feature type="compositionally biased region" description="Basic residues" evidence="1">
    <location>
        <begin position="283"/>
        <end position="293"/>
    </location>
</feature>
<dbReference type="GO" id="GO:0016020">
    <property type="term" value="C:membrane"/>
    <property type="evidence" value="ECO:0007669"/>
    <property type="project" value="InterPro"/>
</dbReference>
<keyword evidence="5" id="KW-1185">Reference proteome</keyword>
<protein>
    <submittedName>
        <fullName evidence="6">Ephrin RBD domain-containing protein</fullName>
    </submittedName>
</protein>
<dbReference type="AlphaFoldDB" id="A0A183A9C4"/>
<proteinExistence type="predicted"/>
<feature type="region of interest" description="Disordered" evidence="1">
    <location>
        <begin position="235"/>
        <end position="258"/>
    </location>
</feature>
<evidence type="ECO:0000256" key="2">
    <source>
        <dbReference type="SAM" id="Phobius"/>
    </source>
</evidence>
<dbReference type="SUPFAM" id="SSF49503">
    <property type="entry name" value="Cupredoxins"/>
    <property type="match status" value="1"/>
</dbReference>
<keyword evidence="2" id="KW-0472">Membrane</keyword>
<keyword evidence="2" id="KW-0812">Transmembrane</keyword>
<sequence length="354" mass="39831">MAVLLVVTNVSAVYQDHIVQWDLSNEMFTRQNNIVHVREGDNLIFTCSKNPAQSLQLFWTTVVEVYNACEQTDRHQVQKLFECKRGEPNIDFILKVSQFSELAGAPHYLPGRPVLFIAQPPWCSTANMKLATIRETDQSLFTMKNNSLVNTTMSMASQTEDPDSLNSVPDSGKSLVNRNKIQIDEASDWSNYRFLLLPGSLALLTLVGMQIVLCTFWLPKSVKRYFNCCGRRNQPREQPQVEEANESKLPESNGTSKNCAGRLLGRAAGSRCAANMNRCLTPHHNHHHHHHHQPLTPGRDEEQTVSLLSVPQCCFFPTQHMPQLNKVNGYVPKPKCVQTCSTHPTALPGFVDPV</sequence>
<gene>
    <name evidence="4" type="ORF">ECPE_LOCUS3559</name>
</gene>
<evidence type="ECO:0000313" key="6">
    <source>
        <dbReference type="WBParaSite" id="ECPE_0000356201-mRNA-1"/>
    </source>
</evidence>
<evidence type="ECO:0000313" key="4">
    <source>
        <dbReference type="EMBL" id="VDP69860.1"/>
    </source>
</evidence>
<evidence type="ECO:0000313" key="5">
    <source>
        <dbReference type="Proteomes" id="UP000272942"/>
    </source>
</evidence>
<accession>A0A183A9C4</accession>
<dbReference type="InterPro" id="IPR001799">
    <property type="entry name" value="Ephrin_RBD"/>
</dbReference>
<reference evidence="6" key="1">
    <citation type="submission" date="2016-06" db="UniProtKB">
        <authorList>
            <consortium name="WormBaseParasite"/>
        </authorList>
    </citation>
    <scope>IDENTIFICATION</scope>
</reference>
<dbReference type="Gene3D" id="2.60.40.420">
    <property type="entry name" value="Cupredoxins - blue copper proteins"/>
    <property type="match status" value="1"/>
</dbReference>
<reference evidence="4 5" key="2">
    <citation type="submission" date="2018-11" db="EMBL/GenBank/DDBJ databases">
        <authorList>
            <consortium name="Pathogen Informatics"/>
        </authorList>
    </citation>
    <scope>NUCLEOTIDE SEQUENCE [LARGE SCALE GENOMIC DNA]</scope>
    <source>
        <strain evidence="4 5">Egypt</strain>
    </source>
</reference>
<dbReference type="OrthoDB" id="6231765at2759"/>
<feature type="transmembrane region" description="Helical" evidence="2">
    <location>
        <begin position="194"/>
        <end position="218"/>
    </location>
</feature>
<dbReference type="WBParaSite" id="ECPE_0000356201-mRNA-1">
    <property type="protein sequence ID" value="ECPE_0000356201-mRNA-1"/>
    <property type="gene ID" value="ECPE_0000356201"/>
</dbReference>
<name>A0A183A9C4_9TREM</name>